<dbReference type="SMART" id="SM00421">
    <property type="entry name" value="HTH_LUXR"/>
    <property type="match status" value="1"/>
</dbReference>
<reference evidence="5 6" key="1">
    <citation type="submission" date="2017-04" db="EMBL/GenBank/DDBJ databases">
        <title>Bacillus krulwichiae AM31D Genome sequencing and assembly.</title>
        <authorList>
            <person name="Krulwich T.A."/>
            <person name="Anastor L."/>
            <person name="Ehrlich R."/>
            <person name="Ehrlich G.D."/>
            <person name="Janto B."/>
        </authorList>
    </citation>
    <scope>NUCLEOTIDE SEQUENCE [LARGE SCALE GENOMIC DNA]</scope>
    <source>
        <strain evidence="5 6">AM31D</strain>
    </source>
</reference>
<evidence type="ECO:0000256" key="3">
    <source>
        <dbReference type="ARBA" id="ARBA00023163"/>
    </source>
</evidence>
<protein>
    <submittedName>
        <fullName evidence="5">Spore germination protein GerE</fullName>
    </submittedName>
</protein>
<dbReference type="InterPro" id="IPR000792">
    <property type="entry name" value="Tscrpt_reg_LuxR_C"/>
</dbReference>
<dbReference type="InterPro" id="IPR016032">
    <property type="entry name" value="Sig_transdc_resp-reg_C-effctor"/>
</dbReference>
<dbReference type="PANTHER" id="PTHR44688:SF16">
    <property type="entry name" value="DNA-BINDING TRANSCRIPTIONAL ACTIVATOR DEVR_DOSR"/>
    <property type="match status" value="1"/>
</dbReference>
<evidence type="ECO:0000313" key="6">
    <source>
        <dbReference type="Proteomes" id="UP000193006"/>
    </source>
</evidence>
<dbReference type="Proteomes" id="UP000193006">
    <property type="component" value="Chromosome"/>
</dbReference>
<keyword evidence="1" id="KW-0805">Transcription regulation</keyword>
<dbReference type="PROSITE" id="PS50043">
    <property type="entry name" value="HTH_LUXR_2"/>
    <property type="match status" value="1"/>
</dbReference>
<keyword evidence="3" id="KW-0804">Transcription</keyword>
<dbReference type="PANTHER" id="PTHR44688">
    <property type="entry name" value="DNA-BINDING TRANSCRIPTIONAL ACTIVATOR DEVR_DOSR"/>
    <property type="match status" value="1"/>
</dbReference>
<dbReference type="GO" id="GO:0003677">
    <property type="term" value="F:DNA binding"/>
    <property type="evidence" value="ECO:0007669"/>
    <property type="project" value="UniProtKB-KW"/>
</dbReference>
<dbReference type="SUPFAM" id="SSF46894">
    <property type="entry name" value="C-terminal effector domain of the bipartite response regulators"/>
    <property type="match status" value="1"/>
</dbReference>
<dbReference type="AlphaFoldDB" id="A0A1X9M977"/>
<dbReference type="EMBL" id="CP020814">
    <property type="protein sequence ID" value="ARK29965.1"/>
    <property type="molecule type" value="Genomic_DNA"/>
</dbReference>
<dbReference type="InterPro" id="IPR036388">
    <property type="entry name" value="WH-like_DNA-bd_sf"/>
</dbReference>
<dbReference type="Pfam" id="PF00196">
    <property type="entry name" value="GerE"/>
    <property type="match status" value="1"/>
</dbReference>
<evidence type="ECO:0000256" key="1">
    <source>
        <dbReference type="ARBA" id="ARBA00023015"/>
    </source>
</evidence>
<gene>
    <name evidence="5" type="primary">gerE_2</name>
    <name evidence="5" type="ORF">BkAM31D_08870</name>
</gene>
<dbReference type="STRING" id="199441.BkAM31D_08870"/>
<dbReference type="Gene3D" id="1.10.10.10">
    <property type="entry name" value="Winged helix-like DNA-binding domain superfamily/Winged helix DNA-binding domain"/>
    <property type="match status" value="1"/>
</dbReference>
<keyword evidence="6" id="KW-1185">Reference proteome</keyword>
<feature type="domain" description="HTH luxR-type" evidence="4">
    <location>
        <begin position="163"/>
        <end position="228"/>
    </location>
</feature>
<dbReference type="PRINTS" id="PR00038">
    <property type="entry name" value="HTHLUXR"/>
</dbReference>
<evidence type="ECO:0000259" key="4">
    <source>
        <dbReference type="PROSITE" id="PS50043"/>
    </source>
</evidence>
<dbReference type="KEGG" id="bkw:BkAM31D_08870"/>
<evidence type="ECO:0000256" key="2">
    <source>
        <dbReference type="ARBA" id="ARBA00023125"/>
    </source>
</evidence>
<evidence type="ECO:0000313" key="5">
    <source>
        <dbReference type="EMBL" id="ARK29965.1"/>
    </source>
</evidence>
<name>A0A1X9M977_9BACI</name>
<dbReference type="RefSeq" id="WP_066152104.1">
    <property type="nucleotide sequence ID" value="NZ_CP020814.1"/>
</dbReference>
<dbReference type="CDD" id="cd06170">
    <property type="entry name" value="LuxR_C_like"/>
    <property type="match status" value="1"/>
</dbReference>
<proteinExistence type="predicted"/>
<sequence length="231" mass="26213">MLKQSSIHEYIANLDKSSSQEEKLNLCTKGLLDLFPIKEAHLFRYAPLGNIAEGIIKLNASGLYYIGHVRDDLRNLPPIYNSLQKRKAVYISNEDFFGKYGSKYTNPNEKNDHIIIPICYSSTPVGYFIARELPTNFTCSENMLSILTLYGKLVGKMIESNKEGQAVDKLSKRESEVMQRISWGESIKEMASSMEISEYTVKDYIKSAIKKLEVNNRVEAVAELLRKGLIS</sequence>
<accession>A0A1X9M977</accession>
<dbReference type="GO" id="GO:0006355">
    <property type="term" value="P:regulation of DNA-templated transcription"/>
    <property type="evidence" value="ECO:0007669"/>
    <property type="project" value="InterPro"/>
</dbReference>
<organism evidence="5 6">
    <name type="scientific">Halalkalibacter krulwichiae</name>
    <dbReference type="NCBI Taxonomy" id="199441"/>
    <lineage>
        <taxon>Bacteria</taxon>
        <taxon>Bacillati</taxon>
        <taxon>Bacillota</taxon>
        <taxon>Bacilli</taxon>
        <taxon>Bacillales</taxon>
        <taxon>Bacillaceae</taxon>
        <taxon>Halalkalibacter</taxon>
    </lineage>
</organism>
<keyword evidence="2" id="KW-0238">DNA-binding</keyword>